<comment type="caution">
    <text evidence="2">The sequence shown here is derived from an EMBL/GenBank/DDBJ whole genome shotgun (WGS) entry which is preliminary data.</text>
</comment>
<reference evidence="2 3" key="1">
    <citation type="submission" date="2015-07" db="EMBL/GenBank/DDBJ databases">
        <title>Genome sequence of Leptolinea tardivitalis DSM 16556.</title>
        <authorList>
            <person name="Hemp J."/>
            <person name="Ward L.M."/>
            <person name="Pace L.A."/>
            <person name="Fischer W.W."/>
        </authorList>
    </citation>
    <scope>NUCLEOTIDE SEQUENCE [LARGE SCALE GENOMIC DNA]</scope>
    <source>
        <strain evidence="2 3">YMTK-2</strain>
    </source>
</reference>
<dbReference type="Gene3D" id="2.30.30.40">
    <property type="entry name" value="SH3 Domains"/>
    <property type="match status" value="1"/>
</dbReference>
<name>A0A0N8GME3_9CHLR</name>
<evidence type="ECO:0000313" key="3">
    <source>
        <dbReference type="Proteomes" id="UP000050430"/>
    </source>
</evidence>
<keyword evidence="3" id="KW-1185">Reference proteome</keyword>
<dbReference type="EMBL" id="LGCK01000001">
    <property type="protein sequence ID" value="KPL75058.1"/>
    <property type="molecule type" value="Genomic_DNA"/>
</dbReference>
<dbReference type="Proteomes" id="UP000050430">
    <property type="component" value="Unassembled WGS sequence"/>
</dbReference>
<accession>A0A0N8GME3</accession>
<dbReference type="InterPro" id="IPR003646">
    <property type="entry name" value="SH3-like_bac-type"/>
</dbReference>
<dbReference type="RefSeq" id="WP_062420745.1">
    <property type="nucleotide sequence ID" value="NZ_BBYA01000003.1"/>
</dbReference>
<proteinExistence type="predicted"/>
<evidence type="ECO:0000259" key="1">
    <source>
        <dbReference type="PROSITE" id="PS51781"/>
    </source>
</evidence>
<evidence type="ECO:0000313" key="2">
    <source>
        <dbReference type="EMBL" id="KPL75058.1"/>
    </source>
</evidence>
<organism evidence="2 3">
    <name type="scientific">Leptolinea tardivitalis</name>
    <dbReference type="NCBI Taxonomy" id="229920"/>
    <lineage>
        <taxon>Bacteria</taxon>
        <taxon>Bacillati</taxon>
        <taxon>Chloroflexota</taxon>
        <taxon>Anaerolineae</taxon>
        <taxon>Anaerolineales</taxon>
        <taxon>Anaerolineaceae</taxon>
        <taxon>Leptolinea</taxon>
    </lineage>
</organism>
<dbReference type="AlphaFoldDB" id="A0A0N8GME3"/>
<dbReference type="PROSITE" id="PS51257">
    <property type="entry name" value="PROKAR_LIPOPROTEIN"/>
    <property type="match status" value="1"/>
</dbReference>
<feature type="domain" description="SH3b" evidence="1">
    <location>
        <begin position="125"/>
        <end position="194"/>
    </location>
</feature>
<dbReference type="OrthoDB" id="9808890at2"/>
<protein>
    <recommendedName>
        <fullName evidence="1">SH3b domain-containing protein</fullName>
    </recommendedName>
</protein>
<dbReference type="PROSITE" id="PS51781">
    <property type="entry name" value="SH3B"/>
    <property type="match status" value="1"/>
</dbReference>
<gene>
    <name evidence="2" type="ORF">ADM99_00020</name>
</gene>
<dbReference type="STRING" id="229920.ADM99_00020"/>
<sequence>MMAIISRKNLILFGMTVLIMSSLSCNLASRLVGEPTGKPGKEPTEEKYIFPTKLQATEQPTEEVVEVATEIAATEAPVETLEEPTATVKSVKKTATRTVPPPTATLAVIRQSTQAVQPTLANLSSGDITVTAATGNLFVRRGPGTTYNIVAGFSKGVTTKAVGRNEKNDWLAIEIPLAKGAIGWISMGTGYTEMSGSIQSLPLYPYDEPKPAYIQNCTMHDMTTRPGQWNLPAKTTQKVGPGEYQILDMSTGQSKVQEIVLKEGNTVTIKTDGNGVSYGCP</sequence>